<evidence type="ECO:0000313" key="2">
    <source>
        <dbReference type="Proteomes" id="UP000014500"/>
    </source>
</evidence>
<sequence length="142" mass="16662">MNTHTYTHTWNGYTSTCLLSDLMEKEYTYVEWSLRLSVIYSPLLHLIDVKDRHHFVAMALCWCHFGKIPELMAGRSVTLVAMALPFDFQYGFPLSSSTNVNIGIHFRKHYFINTRKIPCVEEKNYLECGKKCIEKIFDKNRC</sequence>
<organism evidence="1 2">
    <name type="scientific">Strigamia maritima</name>
    <name type="common">European centipede</name>
    <name type="synonym">Geophilus maritimus</name>
    <dbReference type="NCBI Taxonomy" id="126957"/>
    <lineage>
        <taxon>Eukaryota</taxon>
        <taxon>Metazoa</taxon>
        <taxon>Ecdysozoa</taxon>
        <taxon>Arthropoda</taxon>
        <taxon>Myriapoda</taxon>
        <taxon>Chilopoda</taxon>
        <taxon>Pleurostigmophora</taxon>
        <taxon>Geophilomorpha</taxon>
        <taxon>Linotaeniidae</taxon>
        <taxon>Strigamia</taxon>
    </lineage>
</organism>
<dbReference type="AlphaFoldDB" id="T1JI43"/>
<dbReference type="Proteomes" id="UP000014500">
    <property type="component" value="Unassembled WGS sequence"/>
</dbReference>
<accession>T1JI43</accession>
<proteinExistence type="predicted"/>
<dbReference type="EMBL" id="JH431096">
    <property type="status" value="NOT_ANNOTATED_CDS"/>
    <property type="molecule type" value="Genomic_DNA"/>
</dbReference>
<dbReference type="EnsemblMetazoa" id="SMAR013524-RA">
    <property type="protein sequence ID" value="SMAR013524-PA"/>
    <property type="gene ID" value="SMAR013524"/>
</dbReference>
<dbReference type="HOGENOM" id="CLU_1811087_0_0_1"/>
<reference evidence="2" key="1">
    <citation type="submission" date="2011-05" db="EMBL/GenBank/DDBJ databases">
        <authorList>
            <person name="Richards S.R."/>
            <person name="Qu J."/>
            <person name="Jiang H."/>
            <person name="Jhangiani S.N."/>
            <person name="Agravi P."/>
            <person name="Goodspeed R."/>
            <person name="Gross S."/>
            <person name="Mandapat C."/>
            <person name="Jackson L."/>
            <person name="Mathew T."/>
            <person name="Pu L."/>
            <person name="Thornton R."/>
            <person name="Saada N."/>
            <person name="Wilczek-Boney K.B."/>
            <person name="Lee S."/>
            <person name="Kovar C."/>
            <person name="Wu Y."/>
            <person name="Scherer S.E."/>
            <person name="Worley K.C."/>
            <person name="Muzny D.M."/>
            <person name="Gibbs R."/>
        </authorList>
    </citation>
    <scope>NUCLEOTIDE SEQUENCE</scope>
    <source>
        <strain evidence="2">Brora</strain>
    </source>
</reference>
<name>T1JI43_STRMM</name>
<evidence type="ECO:0000313" key="1">
    <source>
        <dbReference type="EnsemblMetazoa" id="SMAR013524-PA"/>
    </source>
</evidence>
<reference evidence="1" key="2">
    <citation type="submission" date="2015-02" db="UniProtKB">
        <authorList>
            <consortium name="EnsemblMetazoa"/>
        </authorList>
    </citation>
    <scope>IDENTIFICATION</scope>
</reference>
<protein>
    <submittedName>
        <fullName evidence="1">Uncharacterized protein</fullName>
    </submittedName>
</protein>
<keyword evidence="2" id="KW-1185">Reference proteome</keyword>